<dbReference type="Proteomes" id="UP001372338">
    <property type="component" value="Unassembled WGS sequence"/>
</dbReference>
<evidence type="ECO:0000313" key="1">
    <source>
        <dbReference type="EMBL" id="KAK7267385.1"/>
    </source>
</evidence>
<proteinExistence type="predicted"/>
<name>A0AAN9I8A8_CROPI</name>
<gene>
    <name evidence="1" type="ORF">RIF29_20057</name>
</gene>
<reference evidence="1 2" key="1">
    <citation type="submission" date="2024-01" db="EMBL/GenBank/DDBJ databases">
        <title>The genomes of 5 underutilized Papilionoideae crops provide insights into root nodulation and disease resistanc.</title>
        <authorList>
            <person name="Yuan L."/>
        </authorList>
    </citation>
    <scope>NUCLEOTIDE SEQUENCE [LARGE SCALE GENOMIC DNA]</scope>
    <source>
        <strain evidence="1">ZHUSHIDOU_FW_LH</strain>
        <tissue evidence="1">Leaf</tissue>
    </source>
</reference>
<evidence type="ECO:0000313" key="2">
    <source>
        <dbReference type="Proteomes" id="UP001372338"/>
    </source>
</evidence>
<dbReference type="AlphaFoldDB" id="A0AAN9I8A8"/>
<sequence>MVVESNSHTVVKMIKRERSKNAFIPHVILQRIIIMLQRQQDVGIQHTFKEAKSTNALHCLPFAAENRYLSAPNCTNSVQIHKP</sequence>
<comment type="caution">
    <text evidence="1">The sequence shown here is derived from an EMBL/GenBank/DDBJ whole genome shotgun (WGS) entry which is preliminary data.</text>
</comment>
<organism evidence="1 2">
    <name type="scientific">Crotalaria pallida</name>
    <name type="common">Smooth rattlebox</name>
    <name type="synonym">Crotalaria striata</name>
    <dbReference type="NCBI Taxonomy" id="3830"/>
    <lineage>
        <taxon>Eukaryota</taxon>
        <taxon>Viridiplantae</taxon>
        <taxon>Streptophyta</taxon>
        <taxon>Embryophyta</taxon>
        <taxon>Tracheophyta</taxon>
        <taxon>Spermatophyta</taxon>
        <taxon>Magnoliopsida</taxon>
        <taxon>eudicotyledons</taxon>
        <taxon>Gunneridae</taxon>
        <taxon>Pentapetalae</taxon>
        <taxon>rosids</taxon>
        <taxon>fabids</taxon>
        <taxon>Fabales</taxon>
        <taxon>Fabaceae</taxon>
        <taxon>Papilionoideae</taxon>
        <taxon>50 kb inversion clade</taxon>
        <taxon>genistoids sensu lato</taxon>
        <taxon>core genistoids</taxon>
        <taxon>Crotalarieae</taxon>
        <taxon>Crotalaria</taxon>
    </lineage>
</organism>
<dbReference type="EMBL" id="JAYWIO010000004">
    <property type="protein sequence ID" value="KAK7267385.1"/>
    <property type="molecule type" value="Genomic_DNA"/>
</dbReference>
<keyword evidence="2" id="KW-1185">Reference proteome</keyword>
<protein>
    <submittedName>
        <fullName evidence="1">Uncharacterized protein</fullName>
    </submittedName>
</protein>
<accession>A0AAN9I8A8</accession>